<proteinExistence type="predicted"/>
<evidence type="ECO:0000313" key="3">
    <source>
        <dbReference type="EMBL" id="NYD43111.1"/>
    </source>
</evidence>
<dbReference type="AlphaFoldDB" id="A0A7Y9E916"/>
<dbReference type="EMBL" id="JACCBG010000001">
    <property type="protein sequence ID" value="NYD43111.1"/>
    <property type="molecule type" value="Genomic_DNA"/>
</dbReference>
<feature type="compositionally biased region" description="Polar residues" evidence="1">
    <location>
        <begin position="1"/>
        <end position="11"/>
    </location>
</feature>
<name>A0A7Y9E916_9ACTN</name>
<dbReference type="Proteomes" id="UP000535511">
    <property type="component" value="Unassembled WGS sequence"/>
</dbReference>
<evidence type="ECO:0000256" key="2">
    <source>
        <dbReference type="SAM" id="Phobius"/>
    </source>
</evidence>
<protein>
    <recommendedName>
        <fullName evidence="5">DUF4386 family protein</fullName>
    </recommendedName>
</protein>
<keyword evidence="2" id="KW-0472">Membrane</keyword>
<accession>A0A7Y9E916</accession>
<feature type="transmembrane region" description="Helical" evidence="2">
    <location>
        <begin position="204"/>
        <end position="221"/>
    </location>
</feature>
<sequence length="255" mass="26136">MSTHVSTSNPVRSDVLDPGPYAGTPAPAASRPTGHPAHPGHPGRAWTLAGIAAGLAGIGTLVTSSLVDVVYADRFAGTTDGVATALQDKAGVMFAFHTVTALGAVLTVLFAAGLYRRLRAALPDSTIPLVAFAGLFGTAVVSILGSGLDTEYMMSLAARDGYVDDATSAMYNHWIGTVPWLWTLAGLTGLAVFVAARRGAVPRWTGRVGLVLGGLTLLLGISPLEYMAGVTGSVWLVVTAAGFALGDRAHRAAAR</sequence>
<comment type="caution">
    <text evidence="3">The sequence shown here is derived from an EMBL/GenBank/DDBJ whole genome shotgun (WGS) entry which is preliminary data.</text>
</comment>
<feature type="transmembrane region" description="Helical" evidence="2">
    <location>
        <begin position="127"/>
        <end position="148"/>
    </location>
</feature>
<evidence type="ECO:0000256" key="1">
    <source>
        <dbReference type="SAM" id="MobiDB-lite"/>
    </source>
</evidence>
<dbReference type="RefSeq" id="WP_179664667.1">
    <property type="nucleotide sequence ID" value="NZ_JACCBG010000001.1"/>
</dbReference>
<evidence type="ECO:0000313" key="4">
    <source>
        <dbReference type="Proteomes" id="UP000535511"/>
    </source>
</evidence>
<feature type="compositionally biased region" description="Low complexity" evidence="1">
    <location>
        <begin position="18"/>
        <end position="41"/>
    </location>
</feature>
<evidence type="ECO:0008006" key="5">
    <source>
        <dbReference type="Google" id="ProtNLM"/>
    </source>
</evidence>
<keyword evidence="2" id="KW-1133">Transmembrane helix</keyword>
<gene>
    <name evidence="3" type="ORF">BJZ21_003194</name>
</gene>
<organism evidence="3 4">
    <name type="scientific">Nocardioides panaciterrulae</name>
    <dbReference type="NCBI Taxonomy" id="661492"/>
    <lineage>
        <taxon>Bacteria</taxon>
        <taxon>Bacillati</taxon>
        <taxon>Actinomycetota</taxon>
        <taxon>Actinomycetes</taxon>
        <taxon>Propionibacteriales</taxon>
        <taxon>Nocardioidaceae</taxon>
        <taxon>Nocardioides</taxon>
    </lineage>
</organism>
<reference evidence="3 4" key="1">
    <citation type="submission" date="2020-07" db="EMBL/GenBank/DDBJ databases">
        <title>Sequencing the genomes of 1000 actinobacteria strains.</title>
        <authorList>
            <person name="Klenk H.-P."/>
        </authorList>
    </citation>
    <scope>NUCLEOTIDE SEQUENCE [LARGE SCALE GENOMIC DNA]</scope>
    <source>
        <strain evidence="3 4">DSM 21350</strain>
    </source>
</reference>
<feature type="region of interest" description="Disordered" evidence="1">
    <location>
        <begin position="1"/>
        <end position="41"/>
    </location>
</feature>
<keyword evidence="2" id="KW-0812">Transmembrane</keyword>
<feature type="transmembrane region" description="Helical" evidence="2">
    <location>
        <begin position="45"/>
        <end position="72"/>
    </location>
</feature>
<feature type="transmembrane region" description="Helical" evidence="2">
    <location>
        <begin position="180"/>
        <end position="197"/>
    </location>
</feature>
<keyword evidence="4" id="KW-1185">Reference proteome</keyword>
<feature type="transmembrane region" description="Helical" evidence="2">
    <location>
        <begin position="92"/>
        <end position="115"/>
    </location>
</feature>